<sequence length="197" mass="22695">MDPFHRLRAAEGETLPVADYQDEFDRVFAAATDTIWKLERAQDFHEGDLESWRAMTDGDWPRALALQEEFRAPLTRMYAERPEFRRLRVVETPVTPYLQWEVHFLALRVAAGERVRVVPAEAVREFEADGPLPELVIFSPTLCYEVLYDEIGAHTGARRLTDPETVGPCLDALARLYDQGEELMEYHTREILPLPPP</sequence>
<accession>A0A367FS27</accession>
<dbReference type="RefSeq" id="WP_114027341.1">
    <property type="nucleotide sequence ID" value="NZ_QOIL01000002.1"/>
</dbReference>
<comment type="caution">
    <text evidence="2">The sequence shown here is derived from an EMBL/GenBank/DDBJ whole genome shotgun (WGS) entry which is preliminary data.</text>
</comment>
<reference evidence="2 3" key="1">
    <citation type="submission" date="2018-06" db="EMBL/GenBank/DDBJ databases">
        <title>Sphaerisporangium craniellae sp. nov., isolated from a marine sponge in the South China Sea.</title>
        <authorList>
            <person name="Li L."/>
        </authorList>
    </citation>
    <scope>NUCLEOTIDE SEQUENCE [LARGE SCALE GENOMIC DNA]</scope>
    <source>
        <strain evidence="2 3">CCTCC AA 208026</strain>
    </source>
</reference>
<dbReference type="EMBL" id="QOIL01000002">
    <property type="protein sequence ID" value="RCG32709.1"/>
    <property type="molecule type" value="Genomic_DNA"/>
</dbReference>
<feature type="domain" description="DUF6879" evidence="1">
    <location>
        <begin position="22"/>
        <end position="187"/>
    </location>
</feature>
<evidence type="ECO:0000313" key="3">
    <source>
        <dbReference type="Proteomes" id="UP000253094"/>
    </source>
</evidence>
<dbReference type="InterPro" id="IPR049244">
    <property type="entry name" value="DUF6879"/>
</dbReference>
<evidence type="ECO:0000313" key="2">
    <source>
        <dbReference type="EMBL" id="RCG32709.1"/>
    </source>
</evidence>
<dbReference type="OrthoDB" id="3436275at2"/>
<proteinExistence type="predicted"/>
<evidence type="ECO:0000259" key="1">
    <source>
        <dbReference type="Pfam" id="PF21806"/>
    </source>
</evidence>
<dbReference type="Pfam" id="PF21806">
    <property type="entry name" value="DUF6879"/>
    <property type="match status" value="1"/>
</dbReference>
<dbReference type="Proteomes" id="UP000253094">
    <property type="component" value="Unassembled WGS sequence"/>
</dbReference>
<name>A0A367FS27_9ACTN</name>
<keyword evidence="3" id="KW-1185">Reference proteome</keyword>
<protein>
    <recommendedName>
        <fullName evidence="1">DUF6879 domain-containing protein</fullName>
    </recommendedName>
</protein>
<gene>
    <name evidence="2" type="ORF">DQ384_04310</name>
</gene>
<organism evidence="2 3">
    <name type="scientific">Sphaerisporangium album</name>
    <dbReference type="NCBI Taxonomy" id="509200"/>
    <lineage>
        <taxon>Bacteria</taxon>
        <taxon>Bacillati</taxon>
        <taxon>Actinomycetota</taxon>
        <taxon>Actinomycetes</taxon>
        <taxon>Streptosporangiales</taxon>
        <taxon>Streptosporangiaceae</taxon>
        <taxon>Sphaerisporangium</taxon>
    </lineage>
</organism>
<dbReference type="AlphaFoldDB" id="A0A367FS27"/>